<dbReference type="SFLD" id="SFLDF00562">
    <property type="entry name" value="HemN-like__clustered_with_heat"/>
    <property type="match status" value="1"/>
</dbReference>
<accession>F8ABB0</accession>
<evidence type="ECO:0000313" key="4">
    <source>
        <dbReference type="EMBL" id="AEH45572.1"/>
    </source>
</evidence>
<organism evidence="4 5">
    <name type="scientific">Thermodesulfatator indicus (strain DSM 15286 / JCM 11887 / CIR29812)</name>
    <dbReference type="NCBI Taxonomy" id="667014"/>
    <lineage>
        <taxon>Bacteria</taxon>
        <taxon>Pseudomonadati</taxon>
        <taxon>Thermodesulfobacteriota</taxon>
        <taxon>Thermodesulfobacteria</taxon>
        <taxon>Thermodesulfobacteriales</taxon>
        <taxon>Thermodesulfatatoraceae</taxon>
        <taxon>Thermodesulfatator</taxon>
    </lineage>
</organism>
<dbReference type="RefSeq" id="WP_013908313.1">
    <property type="nucleotide sequence ID" value="NC_015681.1"/>
</dbReference>
<dbReference type="SFLD" id="SFLDG01065">
    <property type="entry name" value="anaerobic_coproporphyrinogen-I"/>
    <property type="match status" value="1"/>
</dbReference>
<comment type="similarity">
    <text evidence="1">Belongs to the anaerobic coproporphyrinogen-III oxidase family. HemW subfamily.</text>
</comment>
<evidence type="ECO:0000256" key="1">
    <source>
        <dbReference type="ARBA" id="ARBA00006100"/>
    </source>
</evidence>
<feature type="domain" description="Radical SAM core" evidence="3">
    <location>
        <begin position="1"/>
        <end position="236"/>
    </location>
</feature>
<dbReference type="GO" id="GO:0046872">
    <property type="term" value="F:metal ion binding"/>
    <property type="evidence" value="ECO:0007669"/>
    <property type="project" value="UniProtKB-UniRule"/>
</dbReference>
<evidence type="ECO:0000259" key="3">
    <source>
        <dbReference type="PROSITE" id="PS51918"/>
    </source>
</evidence>
<dbReference type="PROSITE" id="PS51918">
    <property type="entry name" value="RADICAL_SAM"/>
    <property type="match status" value="1"/>
</dbReference>
<dbReference type="STRING" id="667014.Thein_1714"/>
<dbReference type="InterPro" id="IPR004559">
    <property type="entry name" value="HemW-like"/>
</dbReference>
<dbReference type="PANTHER" id="PTHR13932">
    <property type="entry name" value="COPROPORPHYRINIGEN III OXIDASE"/>
    <property type="match status" value="1"/>
</dbReference>
<dbReference type="GO" id="GO:0005737">
    <property type="term" value="C:cytoplasm"/>
    <property type="evidence" value="ECO:0007669"/>
    <property type="project" value="UniProtKB-SubCell"/>
</dbReference>
<dbReference type="Pfam" id="PF06969">
    <property type="entry name" value="HemN_C"/>
    <property type="match status" value="1"/>
</dbReference>
<dbReference type="Pfam" id="PF04055">
    <property type="entry name" value="Radical_SAM"/>
    <property type="match status" value="1"/>
</dbReference>
<dbReference type="KEGG" id="tid:Thein_1714"/>
<dbReference type="SUPFAM" id="SSF102114">
    <property type="entry name" value="Radical SAM enzymes"/>
    <property type="match status" value="1"/>
</dbReference>
<dbReference type="OrthoDB" id="9808022at2"/>
<dbReference type="GO" id="GO:0004109">
    <property type="term" value="F:coproporphyrinogen oxidase activity"/>
    <property type="evidence" value="ECO:0007669"/>
    <property type="project" value="InterPro"/>
</dbReference>
<dbReference type="GO" id="GO:0006779">
    <property type="term" value="P:porphyrin-containing compound biosynthetic process"/>
    <property type="evidence" value="ECO:0007669"/>
    <property type="project" value="InterPro"/>
</dbReference>
<reference evidence="5" key="1">
    <citation type="submission" date="2011-04" db="EMBL/GenBank/DDBJ databases">
        <title>The complete genome of Thermodesulfatator indicus DSM 15286.</title>
        <authorList>
            <person name="Lucas S."/>
            <person name="Copeland A."/>
            <person name="Lapidus A."/>
            <person name="Bruce D."/>
            <person name="Goodwin L."/>
            <person name="Pitluck S."/>
            <person name="Peters L."/>
            <person name="Kyrpides N."/>
            <person name="Mavromatis K."/>
            <person name="Pagani I."/>
            <person name="Ivanova N."/>
            <person name="Saunders L."/>
            <person name="Detter J.C."/>
            <person name="Tapia R."/>
            <person name="Han C."/>
            <person name="Land M."/>
            <person name="Hauser L."/>
            <person name="Markowitz V."/>
            <person name="Cheng J.-F."/>
            <person name="Hugenholtz P."/>
            <person name="Woyke T."/>
            <person name="Wu D."/>
            <person name="Spring S."/>
            <person name="Schroeder M."/>
            <person name="Brambilla E."/>
            <person name="Klenk H.-P."/>
            <person name="Eisen J.A."/>
        </authorList>
    </citation>
    <scope>NUCLEOTIDE SEQUENCE [LARGE SCALE GENOMIC DNA]</scope>
    <source>
        <strain evidence="5">DSM 15286 / JCM 11887 / CIR29812</strain>
    </source>
</reference>
<evidence type="ECO:0000256" key="2">
    <source>
        <dbReference type="RuleBase" id="RU364116"/>
    </source>
</evidence>
<dbReference type="PANTHER" id="PTHR13932:SF5">
    <property type="entry name" value="RADICAL S-ADENOSYL METHIONINE DOMAIN-CONTAINING PROTEIN 1, MITOCHONDRIAL"/>
    <property type="match status" value="1"/>
</dbReference>
<dbReference type="SMART" id="SM00729">
    <property type="entry name" value="Elp3"/>
    <property type="match status" value="1"/>
</dbReference>
<sequence length="379" mass="44126">MGIEAALYVHIPFCRTKCPYCDFYSLPFPDPEKIPVKEFLHALKKEISLWQPLVETYEFVTFYVGGGTPSLIPPAFYQELFAFLKASLNFRPEEATIEVNPEGLTFEALSDYRKIFNRISIGAQSFTEKGLKALGRRHSVDDTQKAISLARKAGFSNLSLDMIYAWPGETLKELEHELELLFSFEPQHVSCYELTPEPDTPLWQAIKRKKITLLPEEQIIEFFWLIHDFLEDKGFEHYEISNYAKPGYQCKHNLFYWQARPYLGLGPGGASFLENKRFKNQENLVGYLEALRQEHFPPRDEETLDAEARFREAVILSLRLLKGISLSEFKRRFDFDVLDYYGEIIEKLVRNGLLILEKDRLRLSRKGLLLSNLVFRELV</sequence>
<dbReference type="InterPro" id="IPR034505">
    <property type="entry name" value="Coproporphyrinogen-III_oxidase"/>
</dbReference>
<comment type="subcellular location">
    <subcellularLocation>
        <location evidence="2">Cytoplasm</location>
    </subcellularLocation>
</comment>
<keyword evidence="2" id="KW-0408">Iron</keyword>
<keyword evidence="2" id="KW-0949">S-adenosyl-L-methionine</keyword>
<dbReference type="SFLD" id="SFLDF00288">
    <property type="entry name" value="HemN-like__clustered_with_nucl"/>
    <property type="match status" value="1"/>
</dbReference>
<evidence type="ECO:0000313" key="5">
    <source>
        <dbReference type="Proteomes" id="UP000006793"/>
    </source>
</evidence>
<dbReference type="PaxDb" id="667014-Thein_1714"/>
<dbReference type="HOGENOM" id="CLU_027579_2_2_0"/>
<reference evidence="4 5" key="2">
    <citation type="journal article" date="2012" name="Stand. Genomic Sci.">
        <title>Complete genome sequence of the thermophilic sulfate-reducing ocean bacterium Thermodesulfatator indicus type strain (CIR29812(T)).</title>
        <authorList>
            <person name="Anderson I."/>
            <person name="Saunders E."/>
            <person name="Lapidus A."/>
            <person name="Nolan M."/>
            <person name="Lucas S."/>
            <person name="Tice H."/>
            <person name="Del Rio T.G."/>
            <person name="Cheng J.F."/>
            <person name="Han C."/>
            <person name="Tapia R."/>
            <person name="Goodwin L.A."/>
            <person name="Pitluck S."/>
            <person name="Liolios K."/>
            <person name="Mavromatis K."/>
            <person name="Pagani I."/>
            <person name="Ivanova N."/>
            <person name="Mikhailova N."/>
            <person name="Pati A."/>
            <person name="Chen A."/>
            <person name="Palaniappan K."/>
            <person name="Land M."/>
            <person name="Hauser L."/>
            <person name="Jeffries C.D."/>
            <person name="Chang Y.J."/>
            <person name="Brambilla E.M."/>
            <person name="Rohde M."/>
            <person name="Spring S."/>
            <person name="Goker M."/>
            <person name="Detter J.C."/>
            <person name="Woyke T."/>
            <person name="Bristow J."/>
            <person name="Eisen J.A."/>
            <person name="Markowitz V."/>
            <person name="Hugenholtz P."/>
            <person name="Kyrpides N.C."/>
            <person name="Klenk H.P."/>
        </authorList>
    </citation>
    <scope>NUCLEOTIDE SEQUENCE [LARGE SCALE GENOMIC DNA]</scope>
    <source>
        <strain evidence="5">DSM 15286 / JCM 11887 / CIR29812</strain>
    </source>
</reference>
<dbReference type="InterPro" id="IPR058240">
    <property type="entry name" value="rSAM_sf"/>
</dbReference>
<keyword evidence="2" id="KW-0349">Heme</keyword>
<comment type="function">
    <text evidence="2">Probably acts as a heme chaperone, transferring heme to an unknown acceptor. Binds one molecule of heme per monomer, possibly covalently. Binds 1 [4Fe-4S] cluster. The cluster is coordinated with 3 cysteines and an exchangeable S-adenosyl-L-methionine.</text>
</comment>
<proteinExistence type="inferred from homology"/>
<dbReference type="Gene3D" id="3.80.30.20">
    <property type="entry name" value="tm_1862 like domain"/>
    <property type="match status" value="1"/>
</dbReference>
<dbReference type="SFLD" id="SFLDS00029">
    <property type="entry name" value="Radical_SAM"/>
    <property type="match status" value="1"/>
</dbReference>
<dbReference type="GO" id="GO:0051539">
    <property type="term" value="F:4 iron, 4 sulfur cluster binding"/>
    <property type="evidence" value="ECO:0007669"/>
    <property type="project" value="UniProtKB-UniRule"/>
</dbReference>
<dbReference type="InParanoid" id="F8ABB0"/>
<keyword evidence="2" id="KW-0963">Cytoplasm</keyword>
<dbReference type="FunCoup" id="F8ABB0">
    <property type="interactions" value="447"/>
</dbReference>
<dbReference type="InterPro" id="IPR007197">
    <property type="entry name" value="rSAM"/>
</dbReference>
<dbReference type="InterPro" id="IPR006638">
    <property type="entry name" value="Elp3/MiaA/NifB-like_rSAM"/>
</dbReference>
<dbReference type="InterPro" id="IPR010723">
    <property type="entry name" value="HemN_C"/>
</dbReference>
<keyword evidence="2" id="KW-0411">Iron-sulfur</keyword>
<protein>
    <recommendedName>
        <fullName evidence="2">Heme chaperone HemW</fullName>
    </recommendedName>
</protein>
<keyword evidence="2" id="KW-0479">Metal-binding</keyword>
<dbReference type="Proteomes" id="UP000006793">
    <property type="component" value="Chromosome"/>
</dbReference>
<gene>
    <name evidence="4" type="ordered locus">Thein_1714</name>
</gene>
<dbReference type="eggNOG" id="COG0635">
    <property type="taxonomic scope" value="Bacteria"/>
</dbReference>
<keyword evidence="2" id="KW-0004">4Fe-4S</keyword>
<dbReference type="InterPro" id="IPR023404">
    <property type="entry name" value="rSAM_horseshoe"/>
</dbReference>
<dbReference type="NCBIfam" id="TIGR00539">
    <property type="entry name" value="hemN_rel"/>
    <property type="match status" value="1"/>
</dbReference>
<name>F8ABB0_THEID</name>
<dbReference type="CDD" id="cd01335">
    <property type="entry name" value="Radical_SAM"/>
    <property type="match status" value="1"/>
</dbReference>
<keyword evidence="2" id="KW-0143">Chaperone</keyword>
<dbReference type="AlphaFoldDB" id="F8ABB0"/>
<keyword evidence="5" id="KW-1185">Reference proteome</keyword>
<dbReference type="EMBL" id="CP002683">
    <property type="protein sequence ID" value="AEH45572.1"/>
    <property type="molecule type" value="Genomic_DNA"/>
</dbReference>